<dbReference type="InterPro" id="IPR000160">
    <property type="entry name" value="GGDEF_dom"/>
</dbReference>
<gene>
    <name evidence="4" type="ORF">G1H11_10410</name>
</gene>
<dbReference type="InterPro" id="IPR043128">
    <property type="entry name" value="Rev_trsase/Diguanyl_cyclase"/>
</dbReference>
<evidence type="ECO:0000259" key="3">
    <source>
        <dbReference type="PROSITE" id="PS50887"/>
    </source>
</evidence>
<dbReference type="FunFam" id="3.30.70.270:FF:000001">
    <property type="entry name" value="Diguanylate cyclase domain protein"/>
    <property type="match status" value="1"/>
</dbReference>
<keyword evidence="2" id="KW-0812">Transmembrane</keyword>
<feature type="transmembrane region" description="Helical" evidence="2">
    <location>
        <begin position="193"/>
        <end position="217"/>
    </location>
</feature>
<evidence type="ECO:0000313" key="5">
    <source>
        <dbReference type="Proteomes" id="UP000469185"/>
    </source>
</evidence>
<sequence length="429" mass="45939">MLVNAVAVVATVGTAPLIAVGRQDLVRFAALTTCALVANELTRQIERKRQRASKSSTRDTKLDTKAVWSFAAVIVLPPALASLLVVVTYAAAWFRVVPGSRPSPQYRWIFSCATVLCGTQAAVTVLFAWMPDYPGLSETLRLDGVLSLGILALAAGLRWGINFLLIKVAIALSTPDRQRRDLFANFGEQLLEAGTMGLGLVAAAVVMSNPVVLPGILVTQVALHRGVLVHLYKQVSHIDAKTGLATAGWWHKFTEQALVKAQERRSTMGLLIVDLDRFKALNDTYGHQFGDDVLLAVAKQLQAETRDRDSCGRWGGEEFAVAVPAVGTTHNLHRIAERVRQRIESIRLTTPPGPAGSTTVSPTASVGAAIYPAEGITTLDELILAADTALYEAKNGGRNTVRLSVARPLAQPQSPDQPGPPLTPPAATT</sequence>
<dbReference type="CDD" id="cd01949">
    <property type="entry name" value="GGDEF"/>
    <property type="match status" value="1"/>
</dbReference>
<feature type="compositionally biased region" description="Pro residues" evidence="1">
    <location>
        <begin position="415"/>
        <end position="429"/>
    </location>
</feature>
<keyword evidence="5" id="KW-1185">Reference proteome</keyword>
<dbReference type="Gene3D" id="3.30.70.270">
    <property type="match status" value="1"/>
</dbReference>
<reference evidence="4 5" key="1">
    <citation type="submission" date="2020-02" db="EMBL/GenBank/DDBJ databases">
        <authorList>
            <person name="Li X.-J."/>
            <person name="Feng X.-M."/>
        </authorList>
    </citation>
    <scope>NUCLEOTIDE SEQUENCE [LARGE SCALE GENOMIC DNA]</scope>
    <source>
        <strain evidence="4 5">CGMCC 4.7225</strain>
    </source>
</reference>
<dbReference type="NCBIfam" id="TIGR00254">
    <property type="entry name" value="GGDEF"/>
    <property type="match status" value="1"/>
</dbReference>
<dbReference type="GO" id="GO:0043709">
    <property type="term" value="P:cell adhesion involved in single-species biofilm formation"/>
    <property type="evidence" value="ECO:0007669"/>
    <property type="project" value="TreeGrafter"/>
</dbReference>
<feature type="transmembrane region" description="Helical" evidence="2">
    <location>
        <begin position="66"/>
        <end position="94"/>
    </location>
</feature>
<evidence type="ECO:0000256" key="2">
    <source>
        <dbReference type="SAM" id="Phobius"/>
    </source>
</evidence>
<feature type="domain" description="GGDEF" evidence="3">
    <location>
        <begin position="266"/>
        <end position="406"/>
    </location>
</feature>
<proteinExistence type="predicted"/>
<dbReference type="PANTHER" id="PTHR45138">
    <property type="entry name" value="REGULATORY COMPONENTS OF SENSORY TRANSDUCTION SYSTEM"/>
    <property type="match status" value="1"/>
</dbReference>
<dbReference type="SUPFAM" id="SSF55073">
    <property type="entry name" value="Nucleotide cyclase"/>
    <property type="match status" value="1"/>
</dbReference>
<feature type="region of interest" description="Disordered" evidence="1">
    <location>
        <begin position="405"/>
        <end position="429"/>
    </location>
</feature>
<dbReference type="PROSITE" id="PS50887">
    <property type="entry name" value="GGDEF"/>
    <property type="match status" value="1"/>
</dbReference>
<evidence type="ECO:0000313" key="4">
    <source>
        <dbReference type="EMBL" id="NED95724.1"/>
    </source>
</evidence>
<dbReference type="RefSeq" id="WP_163818512.1">
    <property type="nucleotide sequence ID" value="NZ_JAAGOB010000005.1"/>
</dbReference>
<keyword evidence="2" id="KW-0472">Membrane</keyword>
<protein>
    <submittedName>
        <fullName evidence="4">GGDEF domain-containing protein</fullName>
    </submittedName>
</protein>
<dbReference type="Proteomes" id="UP000469185">
    <property type="component" value="Unassembled WGS sequence"/>
</dbReference>
<feature type="transmembrane region" description="Helical" evidence="2">
    <location>
        <begin position="106"/>
        <end position="130"/>
    </location>
</feature>
<evidence type="ECO:0000256" key="1">
    <source>
        <dbReference type="SAM" id="MobiDB-lite"/>
    </source>
</evidence>
<dbReference type="GO" id="GO:1902201">
    <property type="term" value="P:negative regulation of bacterial-type flagellum-dependent cell motility"/>
    <property type="evidence" value="ECO:0007669"/>
    <property type="project" value="TreeGrafter"/>
</dbReference>
<dbReference type="PANTHER" id="PTHR45138:SF9">
    <property type="entry name" value="DIGUANYLATE CYCLASE DGCM-RELATED"/>
    <property type="match status" value="1"/>
</dbReference>
<dbReference type="AlphaFoldDB" id="A0A6N9YL59"/>
<dbReference type="Pfam" id="PF00990">
    <property type="entry name" value="GGDEF"/>
    <property type="match status" value="1"/>
</dbReference>
<dbReference type="GO" id="GO:0052621">
    <property type="term" value="F:diguanylate cyclase activity"/>
    <property type="evidence" value="ECO:0007669"/>
    <property type="project" value="TreeGrafter"/>
</dbReference>
<dbReference type="SMART" id="SM00267">
    <property type="entry name" value="GGDEF"/>
    <property type="match status" value="1"/>
</dbReference>
<organism evidence="4 5">
    <name type="scientific">Phytoactinopolyspora alkaliphila</name>
    <dbReference type="NCBI Taxonomy" id="1783498"/>
    <lineage>
        <taxon>Bacteria</taxon>
        <taxon>Bacillati</taxon>
        <taxon>Actinomycetota</taxon>
        <taxon>Actinomycetes</taxon>
        <taxon>Jiangellales</taxon>
        <taxon>Jiangellaceae</taxon>
        <taxon>Phytoactinopolyspora</taxon>
    </lineage>
</organism>
<keyword evidence="2" id="KW-1133">Transmembrane helix</keyword>
<name>A0A6N9YL59_9ACTN</name>
<dbReference type="EMBL" id="JAAGOB010000005">
    <property type="protein sequence ID" value="NED95724.1"/>
    <property type="molecule type" value="Genomic_DNA"/>
</dbReference>
<dbReference type="InterPro" id="IPR029787">
    <property type="entry name" value="Nucleotide_cyclase"/>
</dbReference>
<dbReference type="GO" id="GO:0005886">
    <property type="term" value="C:plasma membrane"/>
    <property type="evidence" value="ECO:0007669"/>
    <property type="project" value="TreeGrafter"/>
</dbReference>
<accession>A0A6N9YL59</accession>
<feature type="transmembrane region" description="Helical" evidence="2">
    <location>
        <begin position="150"/>
        <end position="172"/>
    </location>
</feature>
<comment type="caution">
    <text evidence="4">The sequence shown here is derived from an EMBL/GenBank/DDBJ whole genome shotgun (WGS) entry which is preliminary data.</text>
</comment>
<dbReference type="InterPro" id="IPR050469">
    <property type="entry name" value="Diguanylate_Cyclase"/>
</dbReference>